<sequence>MALRPTRPSWLFEEHRLEALIEQNDLKISLSALRASRNECRLVDEVLKRILSEQNILTMPGEFEMYWAKTHLAMDIQSILKRWCSVGWDKTWEGSALRSLCPEVPKQPGDRNMDDATSTTTTTTAITPADTAVEQQKIRLPKPEPTRPRFSEPFPAGRQNSHSGWTPCNGSVAQSVGAESATTAIALANSRVYPVPVQPATKRQFEDSDDYLVRRVSKSKSVNFGDRTQFICPYHAQNTNGHPECANKSFPNPRKLKEHVWRWLKPFKCPTCGEGFGREKTRAIHCDQRKTKCKSMPSTYEGSAEQRRDQKIESAKSTREMIEIFEEYEREKHTPRDDDSSSPSTNSHNQDKNGNSGGDSASDEHHHHQVGEYRDNPDDRSSSPESRNTSNVSLSGGDSDHGDNYTTARSNHTYTQPQQTSGARIGEGVGMDIDSGRDSTNNKEQEREEEEAVGLGLNPRHKLDHLNTNNTQHSLSQDSFQYPLRQLSRDENESRTLYLLSQISPILSPSSDMNYSASNSPNTIMNPGTLSTNLLSNVPEIVITDAEPQIKSPAIVHSSDADPYAQQTVYYPNPTSCSPPPNGLYNHESFRGGGDEEQISLGTDDVPYGLNSRAMGQGYVAAPLVSNGYGSFPRVRFRMNFG</sequence>
<dbReference type="OrthoDB" id="5328442at2759"/>
<feature type="compositionally biased region" description="Basic and acidic residues" evidence="1">
    <location>
        <begin position="304"/>
        <end position="339"/>
    </location>
</feature>
<feature type="compositionally biased region" description="Polar residues" evidence="1">
    <location>
        <begin position="383"/>
        <end position="396"/>
    </location>
</feature>
<name>A0A317SZG9_9PEZI</name>
<dbReference type="AlphaFoldDB" id="A0A317SZG9"/>
<keyword evidence="3" id="KW-1185">Reference proteome</keyword>
<accession>A0A317SZG9</accession>
<feature type="compositionally biased region" description="Basic and acidic residues" evidence="1">
    <location>
        <begin position="362"/>
        <end position="382"/>
    </location>
</feature>
<dbReference type="EMBL" id="PYWC01000009">
    <property type="protein sequence ID" value="PWW79290.1"/>
    <property type="molecule type" value="Genomic_DNA"/>
</dbReference>
<gene>
    <name evidence="2" type="ORF">C7212DRAFT_272824</name>
</gene>
<evidence type="ECO:0000256" key="1">
    <source>
        <dbReference type="SAM" id="MobiDB-lite"/>
    </source>
</evidence>
<feature type="compositionally biased region" description="Basic and acidic residues" evidence="1">
    <location>
        <begin position="434"/>
        <end position="446"/>
    </location>
</feature>
<feature type="compositionally biased region" description="Polar residues" evidence="1">
    <location>
        <begin position="404"/>
        <end position="422"/>
    </location>
</feature>
<organism evidence="2 3">
    <name type="scientific">Tuber magnatum</name>
    <name type="common">white Piedmont truffle</name>
    <dbReference type="NCBI Taxonomy" id="42249"/>
    <lineage>
        <taxon>Eukaryota</taxon>
        <taxon>Fungi</taxon>
        <taxon>Dikarya</taxon>
        <taxon>Ascomycota</taxon>
        <taxon>Pezizomycotina</taxon>
        <taxon>Pezizomycetes</taxon>
        <taxon>Pezizales</taxon>
        <taxon>Tuberaceae</taxon>
        <taxon>Tuber</taxon>
    </lineage>
</organism>
<evidence type="ECO:0000313" key="2">
    <source>
        <dbReference type="EMBL" id="PWW79290.1"/>
    </source>
</evidence>
<reference evidence="2 3" key="1">
    <citation type="submission" date="2018-03" db="EMBL/GenBank/DDBJ databases">
        <title>Genomes of Pezizomycetes fungi and the evolution of truffles.</title>
        <authorList>
            <person name="Murat C."/>
            <person name="Payen T."/>
            <person name="Noel B."/>
            <person name="Kuo A."/>
            <person name="Martin F.M."/>
        </authorList>
    </citation>
    <scope>NUCLEOTIDE SEQUENCE [LARGE SCALE GENOMIC DNA]</scope>
    <source>
        <strain evidence="2">091103-1</strain>
    </source>
</reference>
<evidence type="ECO:0000313" key="3">
    <source>
        <dbReference type="Proteomes" id="UP000246991"/>
    </source>
</evidence>
<dbReference type="Proteomes" id="UP000246991">
    <property type="component" value="Unassembled WGS sequence"/>
</dbReference>
<evidence type="ECO:0008006" key="4">
    <source>
        <dbReference type="Google" id="ProtNLM"/>
    </source>
</evidence>
<protein>
    <recommendedName>
        <fullName evidence="4">C2H2-type domain-containing protein</fullName>
    </recommendedName>
</protein>
<proteinExistence type="predicted"/>
<feature type="region of interest" description="Disordered" evidence="1">
    <location>
        <begin position="288"/>
        <end position="460"/>
    </location>
</feature>
<comment type="caution">
    <text evidence="2">The sequence shown here is derived from an EMBL/GenBank/DDBJ whole genome shotgun (WGS) entry which is preliminary data.</text>
</comment>